<dbReference type="EMBL" id="CACRSJ010000110">
    <property type="protein sequence ID" value="VYS68154.1"/>
    <property type="molecule type" value="Genomic_DNA"/>
</dbReference>
<organism evidence="2 3">
    <name type="scientific">Arabidopsis thaliana</name>
    <name type="common">Mouse-ear cress</name>
    <dbReference type="NCBI Taxonomy" id="3702"/>
    <lineage>
        <taxon>Eukaryota</taxon>
        <taxon>Viridiplantae</taxon>
        <taxon>Streptophyta</taxon>
        <taxon>Embryophyta</taxon>
        <taxon>Tracheophyta</taxon>
        <taxon>Spermatophyta</taxon>
        <taxon>Magnoliopsida</taxon>
        <taxon>eudicotyledons</taxon>
        <taxon>Gunneridae</taxon>
        <taxon>Pentapetalae</taxon>
        <taxon>rosids</taxon>
        <taxon>malvids</taxon>
        <taxon>Brassicales</taxon>
        <taxon>Brassicaceae</taxon>
        <taxon>Camelineae</taxon>
        <taxon>Arabidopsis</taxon>
    </lineage>
</organism>
<sequence>MHQLLPSASLIGLASPTMLAAVYDRVPLSRGFRYAIRLGNNGIMISSLRRDGYRNFFIPLSPNPLNIESESYLSNVFKIDIHESKVLRSYGIIRPALWSGAYQILFNSIPLNPLDDRTHSTPFLVDDHFLLVLPGTTRISTLETFSTSPCLLWTMTITSSTALFVDDASTTRTLTCTSLQLFWRLQSLTQSPPLAGLTPANENFSMSKKKKKPSRPLPFRPSSKFDRVLASLVASSSLSAPRAVPAPLSSEVLSSGAASPPLPLKLCVASLSFLLTLFLSATLVLKNSSTVVSDHLPVSSVASLVLEISSTLATAGIPEHFVPILFVPTPVSETSSIVITASILGSSPVAGANLQINNSSGHTSMKSFADVSQSSNSDRPWATKFKDSLRNLKQVDPPSF</sequence>
<evidence type="ECO:0000313" key="2">
    <source>
        <dbReference type="EMBL" id="VYS68154.1"/>
    </source>
</evidence>
<dbReference type="ExpressionAtlas" id="A0A654G5K8">
    <property type="expression patterns" value="baseline and differential"/>
</dbReference>
<dbReference type="Proteomes" id="UP000426265">
    <property type="component" value="Unassembled WGS sequence"/>
</dbReference>
<feature type="region of interest" description="Disordered" evidence="1">
    <location>
        <begin position="194"/>
        <end position="220"/>
    </location>
</feature>
<reference evidence="2 3" key="1">
    <citation type="submission" date="2019-11" db="EMBL/GenBank/DDBJ databases">
        <authorList>
            <person name="Jiao W.-B."/>
            <person name="Schneeberger K."/>
        </authorList>
    </citation>
    <scope>NUCLEOTIDE SEQUENCE [LARGE SCALE GENOMIC DNA]</scope>
    <source>
        <strain evidence="3">cv. An-1</strain>
    </source>
</reference>
<evidence type="ECO:0000256" key="1">
    <source>
        <dbReference type="SAM" id="MobiDB-lite"/>
    </source>
</evidence>
<dbReference type="AlphaFoldDB" id="A0A654G5K8"/>
<evidence type="ECO:0000313" key="3">
    <source>
        <dbReference type="Proteomes" id="UP000426265"/>
    </source>
</evidence>
<name>A0A654G5K8_ARATH</name>
<accession>A0A654G5K8</accession>
<gene>
    <name evidence="2" type="ORF">AN1_LOCUS23548</name>
</gene>
<protein>
    <submittedName>
        <fullName evidence="2">Uncharacterized protein</fullName>
    </submittedName>
</protein>
<proteinExistence type="predicted"/>